<proteinExistence type="inferred from homology"/>
<dbReference type="PANTHER" id="PTHR12411">
    <property type="entry name" value="CYSTEINE PROTEASE FAMILY C1-RELATED"/>
    <property type="match status" value="1"/>
</dbReference>
<dbReference type="GO" id="GO:0008234">
    <property type="term" value="F:cysteine-type peptidase activity"/>
    <property type="evidence" value="ECO:0007669"/>
    <property type="project" value="InterPro"/>
</dbReference>
<comment type="similarity">
    <text evidence="1">Belongs to the peptidase C1 family.</text>
</comment>
<dbReference type="SMART" id="SM00645">
    <property type="entry name" value="Pept_C1"/>
    <property type="match status" value="1"/>
</dbReference>
<keyword evidence="4" id="KW-1185">Reference proteome</keyword>
<organism evidence="3 4">
    <name type="scientific">Pristionchus mayeri</name>
    <dbReference type="NCBI Taxonomy" id="1317129"/>
    <lineage>
        <taxon>Eukaryota</taxon>
        <taxon>Metazoa</taxon>
        <taxon>Ecdysozoa</taxon>
        <taxon>Nematoda</taxon>
        <taxon>Chromadorea</taxon>
        <taxon>Rhabditida</taxon>
        <taxon>Rhabditina</taxon>
        <taxon>Diplogasteromorpha</taxon>
        <taxon>Diplogasteroidea</taxon>
        <taxon>Neodiplogasteridae</taxon>
        <taxon>Pristionchus</taxon>
    </lineage>
</organism>
<feature type="domain" description="Peptidase C1A papain C-terminal" evidence="2">
    <location>
        <begin position="3"/>
        <end position="117"/>
    </location>
</feature>
<evidence type="ECO:0000259" key="2">
    <source>
        <dbReference type="SMART" id="SM00645"/>
    </source>
</evidence>
<sequence length="117" mass="13179">MSIAASLDWRNYIRIAPVRNQGRCGSCSAFAAVAIVEAQFAINKTEVDLSEQFVMDCYRQNADGEGSGCNGGWIHDMFSWLKSNNRGIPTRTDVPYEAKNKKCTPKSLTDQWKTYYI</sequence>
<dbReference type="Proteomes" id="UP001328107">
    <property type="component" value="Unassembled WGS sequence"/>
</dbReference>
<dbReference type="GO" id="GO:0006508">
    <property type="term" value="P:proteolysis"/>
    <property type="evidence" value="ECO:0007669"/>
    <property type="project" value="InterPro"/>
</dbReference>
<dbReference type="AlphaFoldDB" id="A0AAN5D3Y8"/>
<accession>A0AAN5D3Y8</accession>
<dbReference type="Pfam" id="PF00112">
    <property type="entry name" value="Peptidase_C1"/>
    <property type="match status" value="1"/>
</dbReference>
<evidence type="ECO:0000313" key="3">
    <source>
        <dbReference type="EMBL" id="GMR55640.1"/>
    </source>
</evidence>
<dbReference type="EMBL" id="BTRK01000005">
    <property type="protein sequence ID" value="GMR55640.1"/>
    <property type="molecule type" value="Genomic_DNA"/>
</dbReference>
<dbReference type="InterPro" id="IPR038765">
    <property type="entry name" value="Papain-like_cys_pep_sf"/>
</dbReference>
<evidence type="ECO:0000256" key="1">
    <source>
        <dbReference type="ARBA" id="ARBA00008455"/>
    </source>
</evidence>
<reference evidence="4" key="1">
    <citation type="submission" date="2022-10" db="EMBL/GenBank/DDBJ databases">
        <title>Genome assembly of Pristionchus species.</title>
        <authorList>
            <person name="Yoshida K."/>
            <person name="Sommer R.J."/>
        </authorList>
    </citation>
    <scope>NUCLEOTIDE SEQUENCE [LARGE SCALE GENOMIC DNA]</scope>
    <source>
        <strain evidence="4">RS5460</strain>
    </source>
</reference>
<dbReference type="Gene3D" id="3.90.70.10">
    <property type="entry name" value="Cysteine proteinases"/>
    <property type="match status" value="1"/>
</dbReference>
<dbReference type="InterPro" id="IPR000668">
    <property type="entry name" value="Peptidase_C1A_C"/>
</dbReference>
<evidence type="ECO:0000313" key="4">
    <source>
        <dbReference type="Proteomes" id="UP001328107"/>
    </source>
</evidence>
<dbReference type="InterPro" id="IPR013128">
    <property type="entry name" value="Peptidase_C1A"/>
</dbReference>
<protein>
    <recommendedName>
        <fullName evidence="2">Peptidase C1A papain C-terminal domain-containing protein</fullName>
    </recommendedName>
</protein>
<gene>
    <name evidence="3" type="ORF">PMAYCL1PPCAC_25835</name>
</gene>
<comment type="caution">
    <text evidence="3">The sequence shown here is derived from an EMBL/GenBank/DDBJ whole genome shotgun (WGS) entry which is preliminary data.</text>
</comment>
<feature type="non-terminal residue" evidence="3">
    <location>
        <position position="117"/>
    </location>
</feature>
<name>A0AAN5D3Y8_9BILA</name>
<dbReference type="SUPFAM" id="SSF54001">
    <property type="entry name" value="Cysteine proteinases"/>
    <property type="match status" value="1"/>
</dbReference>